<dbReference type="Pfam" id="PF01047">
    <property type="entry name" value="MarR"/>
    <property type="match status" value="1"/>
</dbReference>
<reference evidence="5" key="1">
    <citation type="submission" date="2018-02" db="EMBL/GenBank/DDBJ databases">
        <authorList>
            <person name="Kim S.-K."/>
            <person name="Jung H.-I."/>
            <person name="Lee S.-W."/>
        </authorList>
    </citation>
    <scope>NUCLEOTIDE SEQUENCE</scope>
    <source>
        <strain evidence="5">SK3146</strain>
    </source>
</reference>
<sequence>MTHQHDWEYPYDLFIKTIANKMRYTNDAKLAEYQLTSPQGLLLEIIDRGIRMGKEISRKNMGEVMQLKGPTITNLLNGLERKGYIIRSTKAGDARAFHIEITPEGKKLLSEMEQVFEETEQQLLKGMTEEEKKLFLDLLVKAWKNIDERSGNF</sequence>
<dbReference type="Gene3D" id="1.10.10.10">
    <property type="entry name" value="Winged helix-like DNA-binding domain superfamily/Winged helix DNA-binding domain"/>
    <property type="match status" value="1"/>
</dbReference>
<evidence type="ECO:0000313" key="5">
    <source>
        <dbReference type="EMBL" id="UQZ86050.1"/>
    </source>
</evidence>
<gene>
    <name evidence="5" type="primary">slyA_2</name>
    <name evidence="5" type="ORF">SK3146_05342</name>
</gene>
<reference evidence="5" key="2">
    <citation type="journal article" date="2021" name="J Anim Sci Technol">
        <title>Complete genome sequence of Paenibacillus konkukensis sp. nov. SK3146 as a potential probiotic strain.</title>
        <authorList>
            <person name="Jung H.I."/>
            <person name="Park S."/>
            <person name="Niu K.M."/>
            <person name="Lee S.W."/>
            <person name="Kothari D."/>
            <person name="Yi K.J."/>
            <person name="Kim S.K."/>
        </authorList>
    </citation>
    <scope>NUCLEOTIDE SEQUENCE</scope>
    <source>
        <strain evidence="5">SK3146</strain>
    </source>
</reference>
<dbReference type="PANTHER" id="PTHR42756">
    <property type="entry name" value="TRANSCRIPTIONAL REGULATOR, MARR"/>
    <property type="match status" value="1"/>
</dbReference>
<proteinExistence type="predicted"/>
<evidence type="ECO:0000256" key="3">
    <source>
        <dbReference type="ARBA" id="ARBA00023163"/>
    </source>
</evidence>
<keyword evidence="2" id="KW-0238">DNA-binding</keyword>
<dbReference type="PROSITE" id="PS50995">
    <property type="entry name" value="HTH_MARR_2"/>
    <property type="match status" value="1"/>
</dbReference>
<dbReference type="SUPFAM" id="SSF46785">
    <property type="entry name" value="Winged helix' DNA-binding domain"/>
    <property type="match status" value="1"/>
</dbReference>
<dbReference type="RefSeq" id="WP_249861618.1">
    <property type="nucleotide sequence ID" value="NZ_CP027059.1"/>
</dbReference>
<keyword evidence="3" id="KW-0804">Transcription</keyword>
<dbReference type="Proteomes" id="UP001057134">
    <property type="component" value="Chromosome"/>
</dbReference>
<accession>A0ABY4RW44</accession>
<dbReference type="InterPro" id="IPR000835">
    <property type="entry name" value="HTH_MarR-typ"/>
</dbReference>
<evidence type="ECO:0000259" key="4">
    <source>
        <dbReference type="PROSITE" id="PS50995"/>
    </source>
</evidence>
<protein>
    <submittedName>
        <fullName evidence="5">Transcriptional regulator SlyA</fullName>
    </submittedName>
</protein>
<dbReference type="PANTHER" id="PTHR42756:SF1">
    <property type="entry name" value="TRANSCRIPTIONAL REPRESSOR OF EMRAB OPERON"/>
    <property type="match status" value="1"/>
</dbReference>
<feature type="domain" description="HTH marR-type" evidence="4">
    <location>
        <begin position="1"/>
        <end position="144"/>
    </location>
</feature>
<keyword evidence="6" id="KW-1185">Reference proteome</keyword>
<evidence type="ECO:0000256" key="1">
    <source>
        <dbReference type="ARBA" id="ARBA00023015"/>
    </source>
</evidence>
<name>A0ABY4RW44_9BACL</name>
<evidence type="ECO:0000313" key="6">
    <source>
        <dbReference type="Proteomes" id="UP001057134"/>
    </source>
</evidence>
<dbReference type="InterPro" id="IPR036390">
    <property type="entry name" value="WH_DNA-bd_sf"/>
</dbReference>
<organism evidence="5 6">
    <name type="scientific">Paenibacillus konkukensis</name>
    <dbReference type="NCBI Taxonomy" id="2020716"/>
    <lineage>
        <taxon>Bacteria</taxon>
        <taxon>Bacillati</taxon>
        <taxon>Bacillota</taxon>
        <taxon>Bacilli</taxon>
        <taxon>Bacillales</taxon>
        <taxon>Paenibacillaceae</taxon>
        <taxon>Paenibacillus</taxon>
    </lineage>
</organism>
<dbReference type="EMBL" id="CP027059">
    <property type="protein sequence ID" value="UQZ86050.1"/>
    <property type="molecule type" value="Genomic_DNA"/>
</dbReference>
<dbReference type="SMART" id="SM00347">
    <property type="entry name" value="HTH_MARR"/>
    <property type="match status" value="1"/>
</dbReference>
<keyword evidence="1" id="KW-0805">Transcription regulation</keyword>
<dbReference type="InterPro" id="IPR036388">
    <property type="entry name" value="WH-like_DNA-bd_sf"/>
</dbReference>
<evidence type="ECO:0000256" key="2">
    <source>
        <dbReference type="ARBA" id="ARBA00023125"/>
    </source>
</evidence>
<dbReference type="PRINTS" id="PR00598">
    <property type="entry name" value="HTHMARR"/>
</dbReference>